<dbReference type="InterPro" id="IPR035370">
    <property type="entry name" value="Nrap_D5"/>
</dbReference>
<dbReference type="GO" id="GO:0003723">
    <property type="term" value="F:RNA binding"/>
    <property type="evidence" value="ECO:0007669"/>
    <property type="project" value="UniProtKB-KW"/>
</dbReference>
<evidence type="ECO:0000256" key="5">
    <source>
        <dbReference type="RuleBase" id="RU364032"/>
    </source>
</evidence>
<comment type="subcellular location">
    <subcellularLocation>
        <location evidence="1 5">Nucleus</location>
        <location evidence="1 5">Nucleolus</location>
    </subcellularLocation>
</comment>
<dbReference type="Pfam" id="PF17405">
    <property type="entry name" value="Nrap_D4"/>
    <property type="match status" value="1"/>
</dbReference>
<dbReference type="AlphaFoldDB" id="A0AAV9UUF3"/>
<keyword evidence="4 5" id="KW-0539">Nucleus</keyword>
<evidence type="ECO:0000256" key="2">
    <source>
        <dbReference type="ARBA" id="ARBA00006674"/>
    </source>
</evidence>
<dbReference type="InterPro" id="IPR005554">
    <property type="entry name" value="NOL6/Upt22"/>
</dbReference>
<gene>
    <name evidence="12" type="ORF">TWF696_007089</name>
</gene>
<comment type="similarity">
    <text evidence="2 5">Belongs to the NRAP family.</text>
</comment>
<dbReference type="GO" id="GO:0034456">
    <property type="term" value="C:UTP-C complex"/>
    <property type="evidence" value="ECO:0007669"/>
    <property type="project" value="TreeGrafter"/>
</dbReference>
<evidence type="ECO:0000313" key="12">
    <source>
        <dbReference type="EMBL" id="KAK6346997.1"/>
    </source>
</evidence>
<dbReference type="InterPro" id="IPR035369">
    <property type="entry name" value="Nrap_D4"/>
</dbReference>
<dbReference type="Gene3D" id="1.10.1410.10">
    <property type="match status" value="1"/>
</dbReference>
<dbReference type="Pfam" id="PF17406">
    <property type="entry name" value="Nrap_D5"/>
    <property type="match status" value="1"/>
</dbReference>
<keyword evidence="3 5" id="KW-0694">RNA-binding</keyword>
<evidence type="ECO:0000313" key="13">
    <source>
        <dbReference type="Proteomes" id="UP001375240"/>
    </source>
</evidence>
<reference evidence="12 13" key="1">
    <citation type="submission" date="2019-10" db="EMBL/GenBank/DDBJ databases">
        <authorList>
            <person name="Palmer J.M."/>
        </authorList>
    </citation>
    <scope>NUCLEOTIDE SEQUENCE [LARGE SCALE GENOMIC DNA]</scope>
    <source>
        <strain evidence="12 13">TWF696</strain>
    </source>
</reference>
<dbReference type="Pfam" id="PF17403">
    <property type="entry name" value="Nrap_D2"/>
    <property type="match status" value="1"/>
</dbReference>
<evidence type="ECO:0000259" key="7">
    <source>
        <dbReference type="Pfam" id="PF03813"/>
    </source>
</evidence>
<dbReference type="GO" id="GO:0032545">
    <property type="term" value="C:CURI complex"/>
    <property type="evidence" value="ECO:0007669"/>
    <property type="project" value="TreeGrafter"/>
</dbReference>
<feature type="domain" description="Nrap protein" evidence="7">
    <location>
        <begin position="143"/>
        <end position="265"/>
    </location>
</feature>
<evidence type="ECO:0000256" key="3">
    <source>
        <dbReference type="ARBA" id="ARBA00022884"/>
    </source>
</evidence>
<keyword evidence="5" id="KW-0698">rRNA processing</keyword>
<dbReference type="PANTHER" id="PTHR17972:SF0">
    <property type="entry name" value="NUCLEOLAR PROTEIN 6"/>
    <property type="match status" value="1"/>
</dbReference>
<feature type="domain" description="Nrap protein" evidence="9">
    <location>
        <begin position="413"/>
        <end position="559"/>
    </location>
</feature>
<evidence type="ECO:0000256" key="1">
    <source>
        <dbReference type="ARBA" id="ARBA00004604"/>
    </source>
</evidence>
<feature type="region of interest" description="Disordered" evidence="6">
    <location>
        <begin position="22"/>
        <end position="45"/>
    </location>
</feature>
<dbReference type="GO" id="GO:0006409">
    <property type="term" value="P:tRNA export from nucleus"/>
    <property type="evidence" value="ECO:0007669"/>
    <property type="project" value="TreeGrafter"/>
</dbReference>
<evidence type="ECO:0000256" key="6">
    <source>
        <dbReference type="SAM" id="MobiDB-lite"/>
    </source>
</evidence>
<dbReference type="Pfam" id="PF17404">
    <property type="entry name" value="Nrap_D3"/>
    <property type="match status" value="1"/>
</dbReference>
<dbReference type="InterPro" id="IPR035368">
    <property type="entry name" value="Nrap_D3"/>
</dbReference>
<organism evidence="12 13">
    <name type="scientific">Orbilia brochopaga</name>
    <dbReference type="NCBI Taxonomy" id="3140254"/>
    <lineage>
        <taxon>Eukaryota</taxon>
        <taxon>Fungi</taxon>
        <taxon>Dikarya</taxon>
        <taxon>Ascomycota</taxon>
        <taxon>Pezizomycotina</taxon>
        <taxon>Orbiliomycetes</taxon>
        <taxon>Orbiliales</taxon>
        <taxon>Orbiliaceae</taxon>
        <taxon>Orbilia</taxon>
    </lineage>
</organism>
<dbReference type="InterPro" id="IPR035367">
    <property type="entry name" value="Nrap_D2"/>
</dbReference>
<comment type="caution">
    <text evidence="12">The sequence shown here is derived from an EMBL/GenBank/DDBJ whole genome shotgun (WGS) entry which is preliminary data.</text>
</comment>
<evidence type="ECO:0000256" key="4">
    <source>
        <dbReference type="ARBA" id="ARBA00023242"/>
    </source>
</evidence>
<evidence type="ECO:0000259" key="8">
    <source>
        <dbReference type="Pfam" id="PF17403"/>
    </source>
</evidence>
<keyword evidence="13" id="KW-1185">Reference proteome</keyword>
<feature type="domain" description="Nrap protein" evidence="8">
    <location>
        <begin position="274"/>
        <end position="403"/>
    </location>
</feature>
<dbReference type="GO" id="GO:0006364">
    <property type="term" value="P:rRNA processing"/>
    <property type="evidence" value="ECO:0007669"/>
    <property type="project" value="UniProtKB-KW"/>
</dbReference>
<feature type="domain" description="Nrap protein" evidence="11">
    <location>
        <begin position="784"/>
        <end position="929"/>
    </location>
</feature>
<name>A0AAV9UUF3_9PEZI</name>
<dbReference type="PANTHER" id="PTHR17972">
    <property type="entry name" value="NUCLEOLAR RNA-ASSOCIATED PROTEIN"/>
    <property type="match status" value="1"/>
</dbReference>
<dbReference type="InterPro" id="IPR035082">
    <property type="entry name" value="Nrap_D1"/>
</dbReference>
<dbReference type="GO" id="GO:0032040">
    <property type="term" value="C:small-subunit processome"/>
    <property type="evidence" value="ECO:0007669"/>
    <property type="project" value="TreeGrafter"/>
</dbReference>
<protein>
    <recommendedName>
        <fullName evidence="5">U3 small nucleolar RNA-associated protein 22</fullName>
    </recommendedName>
</protein>
<sequence length="1065" mass="120659">MPTVPETGTKKRKFNELSKAHEALSARENAPHSAQHHPLSHHSETVEGFIKTRRQNRKVVDAVIDFVEDIKGLLSAIDTLSFSSLHDAERSFRSRGVYVPFAPAIGDVSERQAIVFFPPERLEVGGGLGHRFLPRNNSLPQVVDLIIGMSPSIFYIKDHLEFRYFRKRAVYLAYIASALSDQSSRYSYRFDFLDGDELRPIVLVEDPSIKSVIRLIPAIPSDLFSLSNLASSACCALLDIGVSSTQYNASIIADAYHFENTEINRNFAMSHSGFEGGLVLGSTWLSYRNYSSHLLDGGFGDNEWALLQSYTIENNNSLQPSQYSSDPFQLFMSVLKLIKNMEPSASPTNEAENPTCIRSGTVYNILFKMSRWAYTALKNDAIAALSLQQLGFSARNQFKRIFVEGEHQLQQDVDLVAIFPIETKCLLEQLPKSYITEWSLKYTISNHCYDIFSRGLGSRCKKMILSMAKEEARSLCDESNAKTRAIPQITELYAFVTLDEKTSNCDTDYGPSLENLVESAKFRDFWQEKSELRRFKDGRILETVRWDRSSSPTEQILAFLSHRIIQSSSKSIEPQYRGPDFEKLLQTEGNGSPTGTSFERVLAEFSNLVDLMRGIKDFPLGFKTVHGISPGLRFTSANPPSTYLNCPRGSESTTKPANNSKLPLEAEIELESSPGWPSDPEQRRRCELGLLIRLRNELRKTDQIAWARVGIRSPDIAKREISGFLDILTQGHYYFRLRLQDLRPNRESIIGPLATRSSGFSYPVCDSGKIRTQRDVAYRKSKQHPYFSLTIRLVKRWFQSHFLSSFFSEDMLELFGSLGFKIQPAQTYPASVVCGFTRAIIELSRWDWRKRHLEVEVQRAFSDRERASLPTEFKTRTPHSTTNDEIGLSVAVACADGSIDWFEHMVPCSVATRMTHLAREAQVKLLDASVQPLELFTPNLAFFDFLIKLLPLSIEDSKRYTNATLVEFKPDPILYHKLFCEELKLLLGRYVVIFPALDCKLIGCLWKPFQMNHSIPIPADIHITNTTGTLKGTQMPYNKATILESIRTIGAGCIEDIYMNIGQPK</sequence>
<dbReference type="EMBL" id="JAVHNQ010000005">
    <property type="protein sequence ID" value="KAK6346997.1"/>
    <property type="molecule type" value="Genomic_DNA"/>
</dbReference>
<keyword evidence="5" id="KW-0687">Ribonucleoprotein</keyword>
<keyword evidence="5" id="KW-0690">Ribosome biogenesis</keyword>
<dbReference type="Pfam" id="PF03813">
    <property type="entry name" value="Nrap"/>
    <property type="match status" value="1"/>
</dbReference>
<evidence type="ECO:0000259" key="10">
    <source>
        <dbReference type="Pfam" id="PF17405"/>
    </source>
</evidence>
<accession>A0AAV9UUF3</accession>
<evidence type="ECO:0000259" key="11">
    <source>
        <dbReference type="Pfam" id="PF17406"/>
    </source>
</evidence>
<proteinExistence type="inferred from homology"/>
<feature type="domain" description="Nrap protein" evidence="10">
    <location>
        <begin position="581"/>
        <end position="740"/>
    </location>
</feature>
<dbReference type="Proteomes" id="UP001375240">
    <property type="component" value="Unassembled WGS sequence"/>
</dbReference>
<evidence type="ECO:0000259" key="9">
    <source>
        <dbReference type="Pfam" id="PF17404"/>
    </source>
</evidence>